<dbReference type="InterPro" id="IPR009057">
    <property type="entry name" value="Homeodomain-like_sf"/>
</dbReference>
<accession>A0A9J6NZF3</accession>
<organism evidence="3 4">
    <name type="scientific">Oceanirhabdus seepicola</name>
    <dbReference type="NCBI Taxonomy" id="2828781"/>
    <lineage>
        <taxon>Bacteria</taxon>
        <taxon>Bacillati</taxon>
        <taxon>Bacillota</taxon>
        <taxon>Clostridia</taxon>
        <taxon>Eubacteriales</taxon>
        <taxon>Clostridiaceae</taxon>
        <taxon>Oceanirhabdus</taxon>
    </lineage>
</organism>
<name>A0A9J6NZF3_9CLOT</name>
<reference evidence="3" key="2">
    <citation type="submission" date="2021-04" db="EMBL/GenBank/DDBJ databases">
        <authorList>
            <person name="Dong X."/>
        </authorList>
    </citation>
    <scope>NUCLEOTIDE SEQUENCE</scope>
    <source>
        <strain evidence="3">ZWT</strain>
    </source>
</reference>
<protein>
    <submittedName>
        <fullName evidence="3">Helix-turn-helix domain-containing protein</fullName>
    </submittedName>
</protein>
<feature type="domain" description="Insertion element IS150 protein InsJ-like helix-turn-helix" evidence="2">
    <location>
        <begin position="6"/>
        <end position="36"/>
    </location>
</feature>
<dbReference type="EMBL" id="JAGSOJ010000001">
    <property type="protein sequence ID" value="MCM1989281.1"/>
    <property type="molecule type" value="Genomic_DNA"/>
</dbReference>
<dbReference type="InterPro" id="IPR055247">
    <property type="entry name" value="InsJ-like_HTH"/>
</dbReference>
<evidence type="ECO:0000313" key="4">
    <source>
        <dbReference type="Proteomes" id="UP001056429"/>
    </source>
</evidence>
<evidence type="ECO:0000256" key="1">
    <source>
        <dbReference type="SAM" id="Coils"/>
    </source>
</evidence>
<sequence>MVKFQYQVSYQQVYQWVKKYESGGEDALKDRRGRNKVEEELTPEERMNLEMKKLKEENEKLKAENAFLKKLEELERRQF</sequence>
<comment type="caution">
    <text evidence="3">The sequence shown here is derived from an EMBL/GenBank/DDBJ whole genome shotgun (WGS) entry which is preliminary data.</text>
</comment>
<proteinExistence type="predicted"/>
<keyword evidence="4" id="KW-1185">Reference proteome</keyword>
<evidence type="ECO:0000259" key="2">
    <source>
        <dbReference type="Pfam" id="PF13518"/>
    </source>
</evidence>
<dbReference type="Gene3D" id="1.10.10.10">
    <property type="entry name" value="Winged helix-like DNA-binding domain superfamily/Winged helix DNA-binding domain"/>
    <property type="match status" value="1"/>
</dbReference>
<reference evidence="3" key="1">
    <citation type="journal article" date="2021" name="mSystems">
        <title>Bacteria and Archaea Synergistically Convert Glycine Betaine to Biogenic Methane in the Formosa Cold Seep of the South China Sea.</title>
        <authorList>
            <person name="Li L."/>
            <person name="Zhang W."/>
            <person name="Zhang S."/>
            <person name="Song L."/>
            <person name="Sun Q."/>
            <person name="Zhang H."/>
            <person name="Xiang H."/>
            <person name="Dong X."/>
        </authorList>
    </citation>
    <scope>NUCLEOTIDE SEQUENCE</scope>
    <source>
        <strain evidence="3">ZWT</strain>
    </source>
</reference>
<feature type="coiled-coil region" evidence="1">
    <location>
        <begin position="44"/>
        <end position="78"/>
    </location>
</feature>
<keyword evidence="1" id="KW-0175">Coiled coil</keyword>
<dbReference type="Proteomes" id="UP001056429">
    <property type="component" value="Unassembled WGS sequence"/>
</dbReference>
<dbReference type="AlphaFoldDB" id="A0A9J6NZF3"/>
<gene>
    <name evidence="3" type="ORF">KDK92_05975</name>
</gene>
<dbReference type="Pfam" id="PF13518">
    <property type="entry name" value="HTH_28"/>
    <property type="match status" value="1"/>
</dbReference>
<dbReference type="InterPro" id="IPR036388">
    <property type="entry name" value="WH-like_DNA-bd_sf"/>
</dbReference>
<evidence type="ECO:0000313" key="3">
    <source>
        <dbReference type="EMBL" id="MCM1989281.1"/>
    </source>
</evidence>
<dbReference type="SUPFAM" id="SSF46689">
    <property type="entry name" value="Homeodomain-like"/>
    <property type="match status" value="1"/>
</dbReference>